<name>A0A0M0JFE1_9EUKA</name>
<accession>A0A0M0JFE1</accession>
<keyword evidence="3" id="KW-1185">Reference proteome</keyword>
<protein>
    <submittedName>
        <fullName evidence="2">Uncharacterized protein</fullName>
    </submittedName>
</protein>
<organism evidence="2 3">
    <name type="scientific">Chrysochromulina tobinii</name>
    <dbReference type="NCBI Taxonomy" id="1460289"/>
    <lineage>
        <taxon>Eukaryota</taxon>
        <taxon>Haptista</taxon>
        <taxon>Haptophyta</taxon>
        <taxon>Prymnesiophyceae</taxon>
        <taxon>Prymnesiales</taxon>
        <taxon>Chrysochromulinaceae</taxon>
        <taxon>Chrysochromulina</taxon>
    </lineage>
</organism>
<dbReference type="AlphaFoldDB" id="A0A0M0JFE1"/>
<gene>
    <name evidence="2" type="ORF">Ctob_010282</name>
</gene>
<reference evidence="3" key="1">
    <citation type="journal article" date="2015" name="PLoS Genet.">
        <title>Genome Sequence and Transcriptome Analyses of Chrysochromulina tobin: Metabolic Tools for Enhanced Algal Fitness in the Prominent Order Prymnesiales (Haptophyceae).</title>
        <authorList>
            <person name="Hovde B.T."/>
            <person name="Deodato C.R."/>
            <person name="Hunsperger H.M."/>
            <person name="Ryken S.A."/>
            <person name="Yost W."/>
            <person name="Jha R.K."/>
            <person name="Patterson J."/>
            <person name="Monnat R.J. Jr."/>
            <person name="Barlow S.B."/>
            <person name="Starkenburg S.R."/>
            <person name="Cattolico R.A."/>
        </authorList>
    </citation>
    <scope>NUCLEOTIDE SEQUENCE</scope>
    <source>
        <strain evidence="3">CCMP291</strain>
    </source>
</reference>
<dbReference type="Proteomes" id="UP000037460">
    <property type="component" value="Unassembled WGS sequence"/>
</dbReference>
<feature type="compositionally biased region" description="Low complexity" evidence="1">
    <location>
        <begin position="58"/>
        <end position="67"/>
    </location>
</feature>
<feature type="region of interest" description="Disordered" evidence="1">
    <location>
        <begin position="1"/>
        <end position="92"/>
    </location>
</feature>
<proteinExistence type="predicted"/>
<evidence type="ECO:0000256" key="1">
    <source>
        <dbReference type="SAM" id="MobiDB-lite"/>
    </source>
</evidence>
<sequence length="156" mass="17197">MERMLSWTSPRPHPRPHRPRATGRRWPRPGRTLSKGCSAGWSAGSAGCSAGPQREARGLPPDLGGPPLKSPSCPKRRPPGLPPTCPKSCPGSPSAGVLVRYQRQSLVPRQPASLRLPAQIMLCCSRRTGMGSSQWFEARRWNWRGPVCPRLPYRSM</sequence>
<dbReference type="EMBL" id="JWZX01003012">
    <property type="protein sequence ID" value="KOO25165.1"/>
    <property type="molecule type" value="Genomic_DNA"/>
</dbReference>
<evidence type="ECO:0000313" key="2">
    <source>
        <dbReference type="EMBL" id="KOO25165.1"/>
    </source>
</evidence>
<feature type="compositionally biased region" description="Basic residues" evidence="1">
    <location>
        <begin position="12"/>
        <end position="28"/>
    </location>
</feature>
<feature type="compositionally biased region" description="Low complexity" evidence="1">
    <location>
        <begin position="36"/>
        <end position="51"/>
    </location>
</feature>
<evidence type="ECO:0000313" key="3">
    <source>
        <dbReference type="Proteomes" id="UP000037460"/>
    </source>
</evidence>
<comment type="caution">
    <text evidence="2">The sequence shown here is derived from an EMBL/GenBank/DDBJ whole genome shotgun (WGS) entry which is preliminary data.</text>
</comment>